<sequence length="127" mass="14539">MKYLTKLWNQSKVVRYRLDDLTTIKSTFLSVLGSLIITTLLLLPVYLICVQLFMFVELQLLLIILLFILSVIAVFIYEYLMYYIHGLFELKIKSLNTKSLVIVEGSIMSALLVVVGVIFVLIFLQGA</sequence>
<dbReference type="RefSeq" id="WP_012242764.1">
    <property type="nucleotide sequence ID" value="NZ_CP103951.1"/>
</dbReference>
<dbReference type="EMBL" id="VKID01000001">
    <property type="protein sequence ID" value="TRX99745.1"/>
    <property type="molecule type" value="Genomic_DNA"/>
</dbReference>
<evidence type="ECO:0008006" key="4">
    <source>
        <dbReference type="Google" id="ProtNLM"/>
    </source>
</evidence>
<evidence type="ECO:0000256" key="1">
    <source>
        <dbReference type="SAM" id="Phobius"/>
    </source>
</evidence>
<feature type="transmembrane region" description="Helical" evidence="1">
    <location>
        <begin position="60"/>
        <end position="80"/>
    </location>
</feature>
<organism evidence="2 3">
    <name type="scientific">Acholeplasma laidlawii</name>
    <dbReference type="NCBI Taxonomy" id="2148"/>
    <lineage>
        <taxon>Bacteria</taxon>
        <taxon>Bacillati</taxon>
        <taxon>Mycoplasmatota</taxon>
        <taxon>Mollicutes</taxon>
        <taxon>Acholeplasmatales</taxon>
        <taxon>Acholeplasmataceae</taxon>
        <taxon>Acholeplasma</taxon>
    </lineage>
</organism>
<keyword evidence="1" id="KW-0472">Membrane</keyword>
<feature type="transmembrane region" description="Helical" evidence="1">
    <location>
        <begin position="101"/>
        <end position="124"/>
    </location>
</feature>
<evidence type="ECO:0000313" key="2">
    <source>
        <dbReference type="EMBL" id="TRX99745.1"/>
    </source>
</evidence>
<comment type="caution">
    <text evidence="2">The sequence shown here is derived from an EMBL/GenBank/DDBJ whole genome shotgun (WGS) entry which is preliminary data.</text>
</comment>
<dbReference type="Proteomes" id="UP000315938">
    <property type="component" value="Unassembled WGS sequence"/>
</dbReference>
<dbReference type="GeneID" id="41338974"/>
<keyword evidence="1" id="KW-0812">Transmembrane</keyword>
<keyword evidence="1" id="KW-1133">Transmembrane helix</keyword>
<dbReference type="AlphaFoldDB" id="A0A553IHR6"/>
<protein>
    <recommendedName>
        <fullName evidence="4">Integral membrane protein</fullName>
    </recommendedName>
</protein>
<evidence type="ECO:0000313" key="3">
    <source>
        <dbReference type="Proteomes" id="UP000315938"/>
    </source>
</evidence>
<accession>A0A553IHR6</accession>
<feature type="transmembrane region" description="Helical" evidence="1">
    <location>
        <begin position="27"/>
        <end position="54"/>
    </location>
</feature>
<proteinExistence type="predicted"/>
<gene>
    <name evidence="2" type="ORF">FNV44_01515</name>
</gene>
<name>A0A553IHR6_ACHLA</name>
<reference evidence="2 3" key="1">
    <citation type="submission" date="2019-07" db="EMBL/GenBank/DDBJ databases">
        <title>Genome sequence of Acholeplasma laidlawii strain with increased resistance to erythromycin.</title>
        <authorList>
            <person name="Medvedeva E.S."/>
            <person name="Baranova N.B."/>
            <person name="Siniagina M.N."/>
            <person name="Mouzykantov A."/>
            <person name="Chernova O.A."/>
            <person name="Chernov V.M."/>
        </authorList>
    </citation>
    <scope>NUCLEOTIDE SEQUENCE [LARGE SCALE GENOMIC DNA]</scope>
    <source>
        <strain evidence="2 3">PG8REry</strain>
    </source>
</reference>